<reference evidence="2 3" key="1">
    <citation type="journal article" date="2015" name="Genome Biol.">
        <title>Comparative genomics of Steinernema reveals deeply conserved gene regulatory networks.</title>
        <authorList>
            <person name="Dillman A.R."/>
            <person name="Macchietto M."/>
            <person name="Porter C.F."/>
            <person name="Rogers A."/>
            <person name="Williams B."/>
            <person name="Antoshechkin I."/>
            <person name="Lee M.M."/>
            <person name="Goodwin Z."/>
            <person name="Lu X."/>
            <person name="Lewis E.E."/>
            <person name="Goodrich-Blair H."/>
            <person name="Stock S.P."/>
            <person name="Adams B.J."/>
            <person name="Sternberg P.W."/>
            <person name="Mortazavi A."/>
        </authorList>
    </citation>
    <scope>NUCLEOTIDE SEQUENCE [LARGE SCALE GENOMIC DNA]</scope>
    <source>
        <strain evidence="2 3">ALL</strain>
    </source>
</reference>
<feature type="transmembrane region" description="Helical" evidence="1">
    <location>
        <begin position="192"/>
        <end position="213"/>
    </location>
</feature>
<protein>
    <submittedName>
        <fullName evidence="2">Uncharacterized protein</fullName>
    </submittedName>
</protein>
<keyword evidence="1" id="KW-0472">Membrane</keyword>
<dbReference type="OrthoDB" id="5783836at2759"/>
<keyword evidence="1" id="KW-1133">Transmembrane helix</keyword>
<reference evidence="2 3" key="2">
    <citation type="journal article" date="2019" name="G3 (Bethesda)">
        <title>Hybrid Assembly of the Genome of the Entomopathogenic Nematode Steinernema carpocapsae Identifies the X-Chromosome.</title>
        <authorList>
            <person name="Serra L."/>
            <person name="Macchietto M."/>
            <person name="Macias-Munoz A."/>
            <person name="McGill C.J."/>
            <person name="Rodriguez I.M."/>
            <person name="Rodriguez B."/>
            <person name="Murad R."/>
            <person name="Mortazavi A."/>
        </authorList>
    </citation>
    <scope>NUCLEOTIDE SEQUENCE [LARGE SCALE GENOMIC DNA]</scope>
    <source>
        <strain evidence="2 3">ALL</strain>
    </source>
</reference>
<proteinExistence type="predicted"/>
<accession>A0A4U8UYZ9</accession>
<sequence>MTCSIRYETVAVDRISLIPYKKQNALANMEEEPLNLKRYHGDTTLAAGGDEAEQLQTARNNNYQSDDVSRFFDSRDYRCCFNIFHAKIGTFIFCTLVFHEIVLGGLYLTTKFLPLFPKCPIYAIMAMVCRFIQLPTVVVLYLGLWQHKPNYLIPFAISQTVCGTFADLSTLYTMIDDLSAAKSKVLLFDDMVANLLVMATLYVVILIALLWVVRRCRIYFQARQKHEEQRRRVKEEERAAVSAARAALNGNESLI</sequence>
<dbReference type="AlphaFoldDB" id="A0A4U8UYZ9"/>
<feature type="transmembrane region" description="Helical" evidence="1">
    <location>
        <begin position="88"/>
        <end position="109"/>
    </location>
</feature>
<dbReference type="Proteomes" id="UP000298663">
    <property type="component" value="Chromosome X"/>
</dbReference>
<dbReference type="EMBL" id="CM016762">
    <property type="protein sequence ID" value="TMS38195.1"/>
    <property type="molecule type" value="Genomic_DNA"/>
</dbReference>
<keyword evidence="1" id="KW-0812">Transmembrane</keyword>
<keyword evidence="3" id="KW-1185">Reference proteome</keyword>
<dbReference type="EMBL" id="AZBU02000001">
    <property type="protein sequence ID" value="TMS38195.1"/>
    <property type="molecule type" value="Genomic_DNA"/>
</dbReference>
<name>A0A4U8UYZ9_STECR</name>
<evidence type="ECO:0000256" key="1">
    <source>
        <dbReference type="SAM" id="Phobius"/>
    </source>
</evidence>
<gene>
    <name evidence="2" type="ORF">L596_004971</name>
</gene>
<evidence type="ECO:0000313" key="3">
    <source>
        <dbReference type="Proteomes" id="UP000298663"/>
    </source>
</evidence>
<evidence type="ECO:0000313" key="2">
    <source>
        <dbReference type="EMBL" id="TMS38195.1"/>
    </source>
</evidence>
<feature type="transmembrane region" description="Helical" evidence="1">
    <location>
        <begin position="121"/>
        <end position="144"/>
    </location>
</feature>
<feature type="transmembrane region" description="Helical" evidence="1">
    <location>
        <begin position="151"/>
        <end position="172"/>
    </location>
</feature>
<comment type="caution">
    <text evidence="2">The sequence shown here is derived from an EMBL/GenBank/DDBJ whole genome shotgun (WGS) entry which is preliminary data.</text>
</comment>
<organism evidence="2 3">
    <name type="scientific">Steinernema carpocapsae</name>
    <name type="common">Entomopathogenic nematode</name>
    <dbReference type="NCBI Taxonomy" id="34508"/>
    <lineage>
        <taxon>Eukaryota</taxon>
        <taxon>Metazoa</taxon>
        <taxon>Ecdysozoa</taxon>
        <taxon>Nematoda</taxon>
        <taxon>Chromadorea</taxon>
        <taxon>Rhabditida</taxon>
        <taxon>Tylenchina</taxon>
        <taxon>Panagrolaimomorpha</taxon>
        <taxon>Strongyloidoidea</taxon>
        <taxon>Steinernematidae</taxon>
        <taxon>Steinernema</taxon>
    </lineage>
</organism>